<dbReference type="InterPro" id="IPR038081">
    <property type="entry name" value="CalX-like_sf"/>
</dbReference>
<feature type="compositionally biased region" description="Low complexity" evidence="1">
    <location>
        <begin position="139"/>
        <end position="165"/>
    </location>
</feature>
<gene>
    <name evidence="2" type="primary">slbp</name>
</gene>
<dbReference type="SUPFAM" id="SSF141072">
    <property type="entry name" value="CalX-like"/>
    <property type="match status" value="1"/>
</dbReference>
<feature type="region of interest" description="Disordered" evidence="1">
    <location>
        <begin position="135"/>
        <end position="169"/>
    </location>
</feature>
<evidence type="ECO:0000313" key="2">
    <source>
        <dbReference type="EMBL" id="CAI68017.1"/>
    </source>
</evidence>
<protein>
    <submittedName>
        <fullName evidence="2">LPS-binding protein</fullName>
    </submittedName>
</protein>
<organism evidence="2">
    <name type="scientific">Suberites domuncula</name>
    <name type="common">Sponge</name>
    <dbReference type="NCBI Taxonomy" id="55567"/>
    <lineage>
        <taxon>Eukaryota</taxon>
        <taxon>Metazoa</taxon>
        <taxon>Porifera</taxon>
        <taxon>Demospongiae</taxon>
        <taxon>Heteroscleromorpha</taxon>
        <taxon>Suberitida</taxon>
        <taxon>Suberitidae</taxon>
        <taxon>Suberites</taxon>
    </lineage>
</organism>
<evidence type="ECO:0000256" key="1">
    <source>
        <dbReference type="SAM" id="MobiDB-lite"/>
    </source>
</evidence>
<proteinExistence type="evidence at transcript level"/>
<dbReference type="Gene3D" id="2.60.40.2030">
    <property type="match status" value="1"/>
</dbReference>
<sequence length="451" mass="49938">MLVEGFVWLIPITNETLTCGLVTPFLNGGRLLRGTTGSEASGSLRQLQVCDALRCSGTAGELDYTPIRSSNLDVFGTLSQNQRRACFDVRITSDNVFENDETFSLRLDFDELVPQATRDSVTIEPSVVYVTIQNDDTLPPTTQAPTTRPPTTQAPTTRPPTTTTPGPDVPYVNDTVIGDPLFTVPLTNANFSEIDMNIEGQPSLCFEIHGEANQYFNLVTDNCVSVNARYSALTDFLNVINRIGVRAVDDMGQCRNVSVDLEGCSASVDGAVLTSNYRLAGIFIRPYRNHVRVSVPNCNGLTHLVMYVLCQQNVTLRDPLDGELFTASMIKYVITHGVNLNENSHGLLGQFWNVPIEVSEYIDSDLEGDHYELAVTHPDFSGTRRFVGHLLGHSWEEKTPCFYVGNVQGGPIYEVEDPNDSVIEGKYKDYRMDGAFDTSFMYSRFDDSQCV</sequence>
<dbReference type="AlphaFoldDB" id="Q4W1E6"/>
<dbReference type="EMBL" id="AJ890500">
    <property type="protein sequence ID" value="CAI68017.1"/>
    <property type="molecule type" value="mRNA"/>
</dbReference>
<accession>Q4W1E6</accession>
<reference evidence="2" key="1">
    <citation type="journal article" date="2005" name="J. Biol. Chem.">
        <title>Innate immune defense of the sponge Suberites domuncula against bacteria involves a MyD88-dependent signaling pathway. Induction of a perforin-like molecule.</title>
        <authorList>
            <person name="Wiens M."/>
            <person name="Korzhev M."/>
            <person name="Krasko A."/>
            <person name="Thakur N.L."/>
            <person name="Perovic-Ottstadt S."/>
            <person name="Breter H.J."/>
            <person name="Ushijima H."/>
            <person name="Diehl-Seifert B."/>
            <person name="Muller I.M."/>
            <person name="Muller W.E."/>
        </authorList>
    </citation>
    <scope>NUCLEOTIDE SEQUENCE</scope>
</reference>
<name>Q4W1E6_SUBDO</name>